<evidence type="ECO:0000313" key="2">
    <source>
        <dbReference type="EMBL" id="WXA94443.1"/>
    </source>
</evidence>
<evidence type="ECO:0000256" key="1">
    <source>
        <dbReference type="SAM" id="MobiDB-lite"/>
    </source>
</evidence>
<reference evidence="2 3" key="1">
    <citation type="submission" date="2021-12" db="EMBL/GenBank/DDBJ databases">
        <title>Discovery of the Pendulisporaceae a myxobacterial family with distinct sporulation behavior and unique specialized metabolism.</title>
        <authorList>
            <person name="Garcia R."/>
            <person name="Popoff A."/>
            <person name="Bader C.D."/>
            <person name="Loehr J."/>
            <person name="Walesch S."/>
            <person name="Walt C."/>
            <person name="Boldt J."/>
            <person name="Bunk B."/>
            <person name="Haeckl F.J.F.P.J."/>
            <person name="Gunesch A.P."/>
            <person name="Birkelbach J."/>
            <person name="Nuebel U."/>
            <person name="Pietschmann T."/>
            <person name="Bach T."/>
            <person name="Mueller R."/>
        </authorList>
    </citation>
    <scope>NUCLEOTIDE SEQUENCE [LARGE SCALE GENOMIC DNA]</scope>
    <source>
        <strain evidence="2 3">MSr12523</strain>
    </source>
</reference>
<dbReference type="Proteomes" id="UP001379533">
    <property type="component" value="Chromosome"/>
</dbReference>
<organism evidence="2 3">
    <name type="scientific">Pendulispora brunnea</name>
    <dbReference type="NCBI Taxonomy" id="2905690"/>
    <lineage>
        <taxon>Bacteria</taxon>
        <taxon>Pseudomonadati</taxon>
        <taxon>Myxococcota</taxon>
        <taxon>Myxococcia</taxon>
        <taxon>Myxococcales</taxon>
        <taxon>Sorangiineae</taxon>
        <taxon>Pendulisporaceae</taxon>
        <taxon>Pendulispora</taxon>
    </lineage>
</organism>
<feature type="compositionally biased region" description="Basic residues" evidence="1">
    <location>
        <begin position="57"/>
        <end position="69"/>
    </location>
</feature>
<name>A0ABZ2K6X9_9BACT</name>
<accession>A0ABZ2K6X9</accession>
<sequence>MTGRSSCAPRLVRRRSLPNAVLQSLMPTAGLRAAIHDLVEDLTDHVLEAVRRASTAHVKKTGPLKKTGHLQKNSAAKPRRGAPRARPVAPRAHKREVRSAVADDADVKFDAMLDLLKQAPKGVRSEALREALSVEKIPFRALVKAGFDTGLIYSTGERRSTTFFAT</sequence>
<proteinExistence type="predicted"/>
<gene>
    <name evidence="2" type="ORF">LZC95_49355</name>
</gene>
<dbReference type="EMBL" id="CP089982">
    <property type="protein sequence ID" value="WXA94443.1"/>
    <property type="molecule type" value="Genomic_DNA"/>
</dbReference>
<protein>
    <submittedName>
        <fullName evidence="2">Uncharacterized protein</fullName>
    </submittedName>
</protein>
<feature type="region of interest" description="Disordered" evidence="1">
    <location>
        <begin position="57"/>
        <end position="99"/>
    </location>
</feature>
<dbReference type="RefSeq" id="WP_394845049.1">
    <property type="nucleotide sequence ID" value="NZ_CP089982.1"/>
</dbReference>
<evidence type="ECO:0000313" key="3">
    <source>
        <dbReference type="Proteomes" id="UP001379533"/>
    </source>
</evidence>
<keyword evidence="3" id="KW-1185">Reference proteome</keyword>